<dbReference type="Gene3D" id="3.50.50.60">
    <property type="entry name" value="FAD/NAD(P)-binding domain"/>
    <property type="match status" value="2"/>
</dbReference>
<dbReference type="Pfam" id="PF25545">
    <property type="entry name" value="DUF7924"/>
    <property type="match status" value="1"/>
</dbReference>
<evidence type="ECO:0000313" key="8">
    <source>
        <dbReference type="Proteomes" id="UP000053342"/>
    </source>
</evidence>
<proteinExistence type="inferred from homology"/>
<reference evidence="7 8" key="1">
    <citation type="submission" date="2015-01" db="EMBL/GenBank/DDBJ databases">
        <title>The Genome Sequence of Exophiala oligosperma CBS72588.</title>
        <authorList>
            <consortium name="The Broad Institute Genomics Platform"/>
            <person name="Cuomo C."/>
            <person name="de Hoog S."/>
            <person name="Gorbushina A."/>
            <person name="Stielow B."/>
            <person name="Teixiera M."/>
            <person name="Abouelleil A."/>
            <person name="Chapman S.B."/>
            <person name="Priest M."/>
            <person name="Young S.K."/>
            <person name="Wortman J."/>
            <person name="Nusbaum C."/>
            <person name="Birren B."/>
        </authorList>
    </citation>
    <scope>NUCLEOTIDE SEQUENCE [LARGE SCALE GENOMIC DNA]</scope>
    <source>
        <strain evidence="7 8">CBS 72588</strain>
    </source>
</reference>
<dbReference type="VEuPathDB" id="FungiDB:PV06_08180"/>
<dbReference type="GO" id="GO:0016491">
    <property type="term" value="F:oxidoreductase activity"/>
    <property type="evidence" value="ECO:0007669"/>
    <property type="project" value="UniProtKB-KW"/>
</dbReference>
<organism evidence="7 8">
    <name type="scientific">Exophiala oligosperma</name>
    <dbReference type="NCBI Taxonomy" id="215243"/>
    <lineage>
        <taxon>Eukaryota</taxon>
        <taxon>Fungi</taxon>
        <taxon>Dikarya</taxon>
        <taxon>Ascomycota</taxon>
        <taxon>Pezizomycotina</taxon>
        <taxon>Eurotiomycetes</taxon>
        <taxon>Chaetothyriomycetidae</taxon>
        <taxon>Chaetothyriales</taxon>
        <taxon>Herpotrichiellaceae</taxon>
        <taxon>Exophiala</taxon>
    </lineage>
</organism>
<dbReference type="SUPFAM" id="SSF51905">
    <property type="entry name" value="FAD/NAD(P)-binding domain"/>
    <property type="match status" value="1"/>
</dbReference>
<keyword evidence="3" id="KW-0560">Oxidoreductase</keyword>
<keyword evidence="2" id="KW-0285">Flavoprotein</keyword>
<dbReference type="PRINTS" id="PR00368">
    <property type="entry name" value="FADPNR"/>
</dbReference>
<dbReference type="GO" id="GO:0097237">
    <property type="term" value="P:cellular response to toxic substance"/>
    <property type="evidence" value="ECO:0007669"/>
    <property type="project" value="UniProtKB-ARBA"/>
</dbReference>
<evidence type="ECO:0000313" key="7">
    <source>
        <dbReference type="EMBL" id="KIW39579.1"/>
    </source>
</evidence>
<accession>A0A0D2DVR4</accession>
<dbReference type="OrthoDB" id="10260355at2759"/>
<dbReference type="GeneID" id="27360254"/>
<dbReference type="Proteomes" id="UP000053342">
    <property type="component" value="Unassembled WGS sequence"/>
</dbReference>
<sequence>MKSMIYDALIIGAGPAGLSTALGLSRLHRTKVVFTRPQNAGFRNEGTHEVHNVLTRDCTPPAEFRRIAREQIEKYGTTEFIEADITAIRKLEPASTEGHNLSCSSYFEATDGEGRKWVGRKVVLATGSVEVLPAEIPGYKENWPQNIFQCLFCDGHERSHLPVGIIGLSPFVAHAAQMLVFLVTESSGPPILFSNGPIPDTEPMQQTLENVRALGFKIETRKITRLVPEQEPNVGVNVVFEDGKSTYVGYLTDRPTTVLSSRPLIDQLGLEVENHPVMGEMVKGVEMGIVTTAPGVFIAGDAATPYKSATNAISSGKGAQGVIKEQKHNPLRRSARLVRLIEDDKVQSRASQQSLSSPLGDIVGLRRAHRSPSLLPSKPLKRKRETERQLNPPFLRRPQPPQTTSSIQDVDSITHWAQTYHWPRGYSTPKGEKRVTYWRERTPSPHFAKGDHITDEGKVLCRNLLTKKQRIPKGSIFSKDVFKEACQNFRGRNEARVIQDIARLIVPSAETLATLGAQHLDKLTESVDEGRDNSIPVTKPRPQPDYSIGFRREAFTESQLQTLQPFVGDFTDDSFFTGTWYMYFPFFSGEVKCAGDLDVADRQNAHSMIIDVLGFMVIIL</sequence>
<dbReference type="Pfam" id="PF07992">
    <property type="entry name" value="Pyr_redox_2"/>
    <property type="match status" value="1"/>
</dbReference>
<dbReference type="PANTHER" id="PTHR48105">
    <property type="entry name" value="THIOREDOXIN REDUCTASE 1-RELATED-RELATED"/>
    <property type="match status" value="1"/>
</dbReference>
<dbReference type="STRING" id="215243.A0A0D2DVR4"/>
<evidence type="ECO:0000256" key="3">
    <source>
        <dbReference type="ARBA" id="ARBA00023002"/>
    </source>
</evidence>
<gene>
    <name evidence="7" type="ORF">PV06_08180</name>
</gene>
<dbReference type="InterPro" id="IPR036188">
    <property type="entry name" value="FAD/NAD-bd_sf"/>
</dbReference>
<evidence type="ECO:0000259" key="6">
    <source>
        <dbReference type="Pfam" id="PF25545"/>
    </source>
</evidence>
<dbReference type="InterPro" id="IPR050097">
    <property type="entry name" value="Ferredoxin-NADP_redctase_2"/>
</dbReference>
<feature type="compositionally biased region" description="Polar residues" evidence="4">
    <location>
        <begin position="348"/>
        <end position="357"/>
    </location>
</feature>
<feature type="region of interest" description="Disordered" evidence="4">
    <location>
        <begin position="346"/>
        <end position="409"/>
    </location>
</feature>
<protein>
    <submittedName>
        <fullName evidence="7">Uncharacterized protein</fullName>
    </submittedName>
</protein>
<dbReference type="EMBL" id="KN847339">
    <property type="protein sequence ID" value="KIW39579.1"/>
    <property type="molecule type" value="Genomic_DNA"/>
</dbReference>
<evidence type="ECO:0000256" key="1">
    <source>
        <dbReference type="ARBA" id="ARBA00009333"/>
    </source>
</evidence>
<name>A0A0D2DVR4_9EURO</name>
<comment type="similarity">
    <text evidence="1">Belongs to the class-II pyridine nucleotide-disulfide oxidoreductase family.</text>
</comment>
<keyword evidence="8" id="KW-1185">Reference proteome</keyword>
<dbReference type="PRINTS" id="PR00469">
    <property type="entry name" value="PNDRDTASEII"/>
</dbReference>
<dbReference type="RefSeq" id="XP_016259795.1">
    <property type="nucleotide sequence ID" value="XM_016409487.1"/>
</dbReference>
<evidence type="ECO:0000256" key="4">
    <source>
        <dbReference type="SAM" id="MobiDB-lite"/>
    </source>
</evidence>
<evidence type="ECO:0000259" key="5">
    <source>
        <dbReference type="Pfam" id="PF07992"/>
    </source>
</evidence>
<evidence type="ECO:0000256" key="2">
    <source>
        <dbReference type="ARBA" id="ARBA00022630"/>
    </source>
</evidence>
<feature type="domain" description="FAD/NAD(P)-binding" evidence="5">
    <location>
        <begin position="6"/>
        <end position="316"/>
    </location>
</feature>
<dbReference type="InterPro" id="IPR057684">
    <property type="entry name" value="DUF7924"/>
</dbReference>
<dbReference type="InterPro" id="IPR023753">
    <property type="entry name" value="FAD/NAD-binding_dom"/>
</dbReference>
<feature type="domain" description="DUF7924" evidence="6">
    <location>
        <begin position="482"/>
        <end position="615"/>
    </location>
</feature>
<dbReference type="HOGENOM" id="CLU_440775_0_0_1"/>
<dbReference type="AlphaFoldDB" id="A0A0D2DVR4"/>